<dbReference type="InterPro" id="IPR012341">
    <property type="entry name" value="6hp_glycosidase-like_sf"/>
</dbReference>
<evidence type="ECO:0000313" key="18">
    <source>
        <dbReference type="Proteomes" id="UP000694580"/>
    </source>
</evidence>
<evidence type="ECO:0000256" key="5">
    <source>
        <dbReference type="ARBA" id="ARBA00022475"/>
    </source>
</evidence>
<protein>
    <recommendedName>
        <fullName evidence="14">Phosphorylase b kinase regulatory subunit</fullName>
    </recommendedName>
</protein>
<keyword evidence="6" id="KW-0597">Phosphoprotein</keyword>
<feature type="lipid moiety-binding region" description="S-farnesyl cysteine" evidence="13">
    <location>
        <position position="1181"/>
    </location>
</feature>
<dbReference type="GO" id="GO:0005977">
    <property type="term" value="P:glycogen metabolic process"/>
    <property type="evidence" value="ECO:0007669"/>
    <property type="project" value="UniProtKB-KW"/>
</dbReference>
<evidence type="ECO:0000256" key="9">
    <source>
        <dbReference type="ARBA" id="ARBA00023136"/>
    </source>
</evidence>
<evidence type="ECO:0000256" key="3">
    <source>
        <dbReference type="ARBA" id="ARBA00005131"/>
    </source>
</evidence>
<dbReference type="Gene3D" id="1.50.10.10">
    <property type="match status" value="1"/>
</dbReference>
<comment type="pathway">
    <text evidence="3 14">Glycan biosynthesis; glycogen metabolism.</text>
</comment>
<proteinExistence type="inferred from homology"/>
<reference evidence="17" key="2">
    <citation type="submission" date="2025-08" db="UniProtKB">
        <authorList>
            <consortium name="Ensembl"/>
        </authorList>
    </citation>
    <scope>IDENTIFICATION</scope>
</reference>
<dbReference type="InterPro" id="IPR011613">
    <property type="entry name" value="GH15-like"/>
</dbReference>
<comment type="subcellular location">
    <subcellularLocation>
        <location evidence="2 14">Cell membrane</location>
        <topology evidence="2 14">Lipid-anchor</topology>
        <orientation evidence="2 14">Cytoplasmic side</orientation>
    </subcellularLocation>
</comment>
<dbReference type="InterPro" id="IPR045583">
    <property type="entry name" value="KPBA/B_C"/>
</dbReference>
<reference evidence="17" key="3">
    <citation type="submission" date="2025-09" db="UniProtKB">
        <authorList>
            <consortium name="Ensembl"/>
        </authorList>
    </citation>
    <scope>IDENTIFICATION</scope>
</reference>
<keyword evidence="10 14" id="KW-0119">Carbohydrate metabolism</keyword>
<keyword evidence="8 14" id="KW-0112">Calmodulin-binding</keyword>
<gene>
    <name evidence="17" type="primary">PHKA2</name>
</gene>
<evidence type="ECO:0000256" key="10">
    <source>
        <dbReference type="ARBA" id="ARBA00023277"/>
    </source>
</evidence>
<keyword evidence="5 14" id="KW-1003">Cell membrane</keyword>
<dbReference type="GeneTree" id="ENSGT00950000183118"/>
<sequence>MRSRSNSGVRLDGYARLVQETILCYQNPVTGLLPASEQQKDAWVRDNVYSILAVWGLGMAYRKNADRDEDKAKAYELEQSVVKLMQGLLQCMMRQVAKVEKFKKTQSTKDCLHAKYQTTTCGTVVGDDKWGHLQVDATSLYLLFLAQMTASGLRIISNLDEVAFIQNLVFYIEAAYKVADYGMWERGDKTNKGIPELNGSSVGMAKAALEAIDELDLFGAHGGPKSVIHVLPDEVEHCQSILCSMLPRASTSKEIDAGLLSVISFPAFAVEDADLVNVTKGEIISKLQGRYGCCRFIRDGYKTPKEDPARLHYDPAELKLFENIECEWPVFWTYLILDGIFNGEHVQVQEYREALDEVLIRRKNGIHLMPELYSVPIDKVEEEYRMPHTVDRVATGQLPHLWGQSLYIVSCLLAEGFLAPGEIDPLNRRFSTCFKPDVVVQVCVLAETAEIKELLRDHGIEVEMVSEALPIHVMPARILSHIYVKLGNCKKLNLTGRPYRHIGVLGTSKFYEIRNRTYTFTPQFIDQHHFYLALDNQMIVEMLRTELAYLSSCWRMTGRPTLTFPITHSMLVEDGDSIDPCILATLRKLQDGYFGGARVQMDKLCNFLTTSFHTKLTFMDADSEDNLLEEEDEEDEEEEMFTSLNLLEVPQAYHHAAQTNKTKVNKYNIFPTSLNVTLCRTTHLQCTITLQCSIRCMCLCVCVCVHYQASSAALHLPCDAQGNTDFDLLVRQLKECPTLQDQADILYILYAMKGADWMVNLSGQSGVTVHSLLEEIYIKAGSSKEWGLIRYISGILRKRVEVLAEACTDLISHHKQLTVGLPPEPREKVITAPLPPEELITLIYEASGQDISIAVLTQEIMVYLAMYIRSQPALFGDMLRLRIGLIMQVMATELARSLHCSGEEASESLMSLSPSDMKNLLHHILSGKEFGVERSMRPLESTATSPAISIHELGHTGATKTERTGIRKLKSEIKQVRTCATHSELLLISASILGILSPTGTGDSQLIWEERQGQWLRRRRLDGAINRVPMGFYQKVWKILQKCHGLSIAGYVLPSSTTQEMTEGEIKFAVQVESVLNHVPQPEYRQLLVEAIMVLTLVADMEVQSIGGIIHIDRIVHIANDLFQQDQRANAANEYFLEKDPATGICNFFYDSAPSGSYGTMTYLSKAVIGYVQDFLPNTTCMVQ</sequence>
<keyword evidence="18" id="KW-1185">Reference proteome</keyword>
<dbReference type="Ensembl" id="ENSDCDT00010035631.1">
    <property type="protein sequence ID" value="ENSDCDP00010028852.1"/>
    <property type="gene ID" value="ENSDCDG00010018075.1"/>
</dbReference>
<evidence type="ECO:0000259" key="15">
    <source>
        <dbReference type="Pfam" id="PF00723"/>
    </source>
</evidence>
<evidence type="ECO:0000256" key="1">
    <source>
        <dbReference type="ARBA" id="ARBA00002837"/>
    </source>
</evidence>
<evidence type="ECO:0000256" key="8">
    <source>
        <dbReference type="ARBA" id="ARBA00022860"/>
    </source>
</evidence>
<keyword evidence="12 13" id="KW-0636">Prenylation</keyword>
<keyword evidence="9 14" id="KW-0472">Membrane</keyword>
<dbReference type="GO" id="GO:0005964">
    <property type="term" value="C:phosphorylase kinase complex"/>
    <property type="evidence" value="ECO:0007669"/>
    <property type="project" value="TreeGrafter"/>
</dbReference>
<feature type="domain" description="Phosphorylase b kinase regulatory subunit alpha/beta C-terminal" evidence="16">
    <location>
        <begin position="1010"/>
        <end position="1156"/>
    </location>
</feature>
<comment type="PTM">
    <text evidence="13">Although the final Cys may be farnesylated, the terminal tripeptide is probably not removed, and the C-terminus is not methylated.</text>
</comment>
<comment type="similarity">
    <text evidence="4 14">Belongs to the phosphorylase b kinase regulatory chain family.</text>
</comment>
<evidence type="ECO:0000256" key="11">
    <source>
        <dbReference type="ARBA" id="ARBA00023288"/>
    </source>
</evidence>
<feature type="domain" description="GH15-like" evidence="15">
    <location>
        <begin position="8"/>
        <end position="884"/>
    </location>
</feature>
<reference evidence="17 18" key="1">
    <citation type="submission" date="2020-06" db="EMBL/GenBank/DDBJ databases">
        <authorList>
            <consortium name="Wellcome Sanger Institute Data Sharing"/>
        </authorList>
    </citation>
    <scope>NUCLEOTIDE SEQUENCE [LARGE SCALE GENOMIC DNA]</scope>
</reference>
<dbReference type="Pfam" id="PF00723">
    <property type="entry name" value="Glyco_hydro_15"/>
    <property type="match status" value="1"/>
</dbReference>
<comment type="function">
    <text evidence="1">Phosphorylase b kinase catalyzes the phosphorylation of serine in certain substrates, including troponin I. The alpha chain may bind calmodulin.</text>
</comment>
<dbReference type="PANTHER" id="PTHR10749">
    <property type="entry name" value="PHOSPHORYLASE B KINASE REGULATORY SUBUNIT"/>
    <property type="match status" value="1"/>
</dbReference>
<keyword evidence="11 13" id="KW-0449">Lipoprotein</keyword>
<dbReference type="GO" id="GO:0005516">
    <property type="term" value="F:calmodulin binding"/>
    <property type="evidence" value="ECO:0007669"/>
    <property type="project" value="UniProtKB-KW"/>
</dbReference>
<dbReference type="FunFam" id="1.50.10.10:FF:000004">
    <property type="entry name" value="Phosphorylase b kinase regulatory subunit"/>
    <property type="match status" value="1"/>
</dbReference>
<evidence type="ECO:0000256" key="13">
    <source>
        <dbReference type="PIRSR" id="PIRSR608734-50"/>
    </source>
</evidence>
<dbReference type="InterPro" id="IPR008734">
    <property type="entry name" value="PHK_A/B_su"/>
</dbReference>
<evidence type="ECO:0000256" key="12">
    <source>
        <dbReference type="ARBA" id="ARBA00023289"/>
    </source>
</evidence>
<evidence type="ECO:0000313" key="17">
    <source>
        <dbReference type="Ensembl" id="ENSDCDP00010028852.1"/>
    </source>
</evidence>
<dbReference type="InterPro" id="IPR008928">
    <property type="entry name" value="6-hairpin_glycosidase_sf"/>
</dbReference>
<dbReference type="Pfam" id="PF19292">
    <property type="entry name" value="KPBB_C"/>
    <property type="match status" value="1"/>
</dbReference>
<evidence type="ECO:0000259" key="16">
    <source>
        <dbReference type="Pfam" id="PF19292"/>
    </source>
</evidence>
<evidence type="ECO:0000256" key="4">
    <source>
        <dbReference type="ARBA" id="ARBA00007128"/>
    </source>
</evidence>
<name>A0AAY4C750_9TELE</name>
<dbReference type="GO" id="GO:0005886">
    <property type="term" value="C:plasma membrane"/>
    <property type="evidence" value="ECO:0007669"/>
    <property type="project" value="UniProtKB-SubCell"/>
</dbReference>
<dbReference type="SUPFAM" id="SSF48208">
    <property type="entry name" value="Six-hairpin glycosidases"/>
    <property type="match status" value="1"/>
</dbReference>
<evidence type="ECO:0000256" key="6">
    <source>
        <dbReference type="ARBA" id="ARBA00022553"/>
    </source>
</evidence>
<organism evidence="17 18">
    <name type="scientific">Denticeps clupeoides</name>
    <name type="common">denticle herring</name>
    <dbReference type="NCBI Taxonomy" id="299321"/>
    <lineage>
        <taxon>Eukaryota</taxon>
        <taxon>Metazoa</taxon>
        <taxon>Chordata</taxon>
        <taxon>Craniata</taxon>
        <taxon>Vertebrata</taxon>
        <taxon>Euteleostomi</taxon>
        <taxon>Actinopterygii</taxon>
        <taxon>Neopterygii</taxon>
        <taxon>Teleostei</taxon>
        <taxon>Clupei</taxon>
        <taxon>Clupeiformes</taxon>
        <taxon>Denticipitoidei</taxon>
        <taxon>Denticipitidae</taxon>
        <taxon>Denticeps</taxon>
    </lineage>
</organism>
<accession>A0AAY4C750</accession>
<evidence type="ECO:0000256" key="14">
    <source>
        <dbReference type="RuleBase" id="RU364123"/>
    </source>
</evidence>
<keyword evidence="7 14" id="KW-0321">Glycogen metabolism</keyword>
<dbReference type="PANTHER" id="PTHR10749:SF5">
    <property type="entry name" value="PHOSPHORYLASE B KINASE REGULATORY SUBUNIT ALPHA, LIVER ISOFORM"/>
    <property type="match status" value="1"/>
</dbReference>
<dbReference type="Proteomes" id="UP000694580">
    <property type="component" value="Chromosome 5"/>
</dbReference>
<evidence type="ECO:0000256" key="2">
    <source>
        <dbReference type="ARBA" id="ARBA00004342"/>
    </source>
</evidence>
<dbReference type="AlphaFoldDB" id="A0AAY4C750"/>
<evidence type="ECO:0000256" key="7">
    <source>
        <dbReference type="ARBA" id="ARBA00022600"/>
    </source>
</evidence>